<sequence>MSTETHPVPEPTSGDASLTGDVSLTGDASLTGGTASAAEQPPAPTSAAEQPPATPGAEQPPTTTASPAPSPASSLPPVPPVPPTPPVSATGQFTPGAGYVPPHLSGQPTSPVPPQPAAAPATAPPASQRKPRPRTSPIVWGALILVFCAYVAVRAAGGSIDLTAWLITTILGLGALLLVVGVAVLVRTSRDKS</sequence>
<evidence type="ECO:0000313" key="4">
    <source>
        <dbReference type="Proteomes" id="UP000586095"/>
    </source>
</evidence>
<organism evidence="3 4">
    <name type="scientific">Leucobacter aridicollis</name>
    <dbReference type="NCBI Taxonomy" id="283878"/>
    <lineage>
        <taxon>Bacteria</taxon>
        <taxon>Bacillati</taxon>
        <taxon>Actinomycetota</taxon>
        <taxon>Actinomycetes</taxon>
        <taxon>Micrococcales</taxon>
        <taxon>Microbacteriaceae</taxon>
        <taxon>Leucobacter</taxon>
    </lineage>
</organism>
<feature type="compositionally biased region" description="Polar residues" evidence="1">
    <location>
        <begin position="14"/>
        <end position="34"/>
    </location>
</feature>
<dbReference type="EMBL" id="JACCBD010000001">
    <property type="protein sequence ID" value="NYD27770.1"/>
    <property type="molecule type" value="Genomic_DNA"/>
</dbReference>
<keyword evidence="4" id="KW-1185">Reference proteome</keyword>
<keyword evidence="2" id="KW-1133">Transmembrane helix</keyword>
<gene>
    <name evidence="3" type="ORF">BJ960_002573</name>
</gene>
<feature type="region of interest" description="Disordered" evidence="1">
    <location>
        <begin position="1"/>
        <end position="133"/>
    </location>
</feature>
<reference evidence="3 4" key="1">
    <citation type="submission" date="2020-07" db="EMBL/GenBank/DDBJ databases">
        <title>Sequencing the genomes of 1000 actinobacteria strains.</title>
        <authorList>
            <person name="Klenk H.-P."/>
        </authorList>
    </citation>
    <scope>NUCLEOTIDE SEQUENCE [LARGE SCALE GENOMIC DNA]</scope>
    <source>
        <strain evidence="3 4">DSM 17380</strain>
    </source>
</reference>
<feature type="transmembrane region" description="Helical" evidence="2">
    <location>
        <begin position="162"/>
        <end position="186"/>
    </location>
</feature>
<evidence type="ECO:0000313" key="3">
    <source>
        <dbReference type="EMBL" id="NYD27770.1"/>
    </source>
</evidence>
<dbReference type="Proteomes" id="UP000586095">
    <property type="component" value="Unassembled WGS sequence"/>
</dbReference>
<protein>
    <submittedName>
        <fullName evidence="3">Uncharacterized protein</fullName>
    </submittedName>
</protein>
<evidence type="ECO:0000256" key="2">
    <source>
        <dbReference type="SAM" id="Phobius"/>
    </source>
</evidence>
<proteinExistence type="predicted"/>
<keyword evidence="2" id="KW-0812">Transmembrane</keyword>
<name>A0A852RFX6_9MICO</name>
<dbReference type="AlphaFoldDB" id="A0A852RFX6"/>
<feature type="transmembrane region" description="Helical" evidence="2">
    <location>
        <begin position="138"/>
        <end position="156"/>
    </location>
</feature>
<comment type="caution">
    <text evidence="3">The sequence shown here is derived from an EMBL/GenBank/DDBJ whole genome shotgun (WGS) entry which is preliminary data.</text>
</comment>
<keyword evidence="2" id="KW-0472">Membrane</keyword>
<evidence type="ECO:0000256" key="1">
    <source>
        <dbReference type="SAM" id="MobiDB-lite"/>
    </source>
</evidence>
<feature type="compositionally biased region" description="Pro residues" evidence="1">
    <location>
        <begin position="68"/>
        <end position="86"/>
    </location>
</feature>
<feature type="compositionally biased region" description="Low complexity" evidence="1">
    <location>
        <begin position="118"/>
        <end position="127"/>
    </location>
</feature>
<dbReference type="RefSeq" id="WP_185987591.1">
    <property type="nucleotide sequence ID" value="NZ_BAAALZ010000001.1"/>
</dbReference>
<accession>A0A852RFX6</accession>